<dbReference type="SUPFAM" id="SSF48452">
    <property type="entry name" value="TPR-like"/>
    <property type="match status" value="1"/>
</dbReference>
<dbReference type="PANTHER" id="PTHR16095">
    <property type="entry name" value="TRANSMEMBRANE PROTEIN 143 FAMILY MEMBER"/>
    <property type="match status" value="1"/>
</dbReference>
<name>A0A815ECE4_ADIRI</name>
<dbReference type="InterPro" id="IPR022227">
    <property type="entry name" value="DUF3754"/>
</dbReference>
<keyword evidence="1" id="KW-0597">Phosphoprotein</keyword>
<dbReference type="Proteomes" id="UP000663828">
    <property type="component" value="Unassembled WGS sequence"/>
</dbReference>
<comment type="caution">
    <text evidence="3">The sequence shown here is derived from an EMBL/GenBank/DDBJ whole genome shotgun (WGS) entry which is preliminary data.</text>
</comment>
<sequence length="909" mass="105324">MPSFSWLRTLFLSRQRYQLWRLVQSFNKRTVFYQVIHHRKPLLTLTATLPLWLKVKAATQTEDANESNRPTNLSAIVQQLDVMFDKEEYQKAYEYIEQNKNNELFHSHYIRWRIARIFYKLSLVTKDKQLKKKLVEEGYEQAKLALNAGNHIYSVHKWYGILLNERCQYISTDEQIRSAYEVLDHFEEAVRLNPQDPTCYYLLGSWYWEVSQLSGWKRRIAKMIYGELPKGTVHDALSKFLLAEQISPGFYSKNLLMLIKCYTELNAKPAAAEFAKILLNRERKTQEDEEVHQELLKLIPKIERLLPFAPQASFSKHMLKSLSYRQTSLRLLVKSSRVTLSTLPYPKSSQTQASPDGTSINYPTTTQTLSKDENVPSISPNDLLAAKQSQKSSDIPAGHSLSSVPQTDVRLSQDSKVSSTLVLPGEPLRPAAPPLATEQQRVTINEYERLPSSRFSAFLRSIRSGLPFFSSKSSSASPINITTTREHFLPITRPSLIRLLATDFQLLEDNEERLLFHELCEGFDSAVVQRYHPILNELKNLFNPLNPDHEAVVQHKSSDRNHLDNEYWLLQKVDDLLHRSNFTELPRNLLVEKFIIQSDSKSSNVNVKINGEDYDVLKFWILGRETIPSIELSRWKRLFRRSNTAVSGDYFKRVILAVRLKGQDRLYLKAFRDIPLQHLPQLLPVGKLQIGHFEQRLIWSTFFVATSTAVTHLITTMANFHIPGLVEGGSGLTLLLTLWSIRSAYRSKITYLANMNRVLFYKNIASNKQLLAMIIDRAEDELSKEILLVYMLILWRQRHNSDLTKKVLELEVENWIRSKTNANINFHGDQALEFLRKLGILLPEDPARPNRLQVIPVRQVVGILPKVSRALSEKNEEWDLIEGYDKKYFEVDWKTVLNEDKLLQKGGWY</sequence>
<evidence type="ECO:0000313" key="3">
    <source>
        <dbReference type="EMBL" id="CAF1304960.1"/>
    </source>
</evidence>
<dbReference type="Gene3D" id="1.25.40.10">
    <property type="entry name" value="Tetratricopeptide repeat domain"/>
    <property type="match status" value="1"/>
</dbReference>
<dbReference type="PANTHER" id="PTHR16095:SF11">
    <property type="entry name" value="TRANSMEMBRANE PROTEIN 143"/>
    <property type="match status" value="1"/>
</dbReference>
<dbReference type="InterPro" id="IPR049039">
    <property type="entry name" value="RMD1-3_a_helical_rpt"/>
</dbReference>
<proteinExistence type="predicted"/>
<evidence type="ECO:0000313" key="4">
    <source>
        <dbReference type="Proteomes" id="UP000663828"/>
    </source>
</evidence>
<feature type="compositionally biased region" description="Polar residues" evidence="2">
    <location>
        <begin position="400"/>
        <end position="410"/>
    </location>
</feature>
<feature type="compositionally biased region" description="Polar residues" evidence="2">
    <location>
        <begin position="343"/>
        <end position="369"/>
    </location>
</feature>
<gene>
    <name evidence="3" type="ORF">XAT740_LOCUS29064</name>
</gene>
<evidence type="ECO:0000256" key="2">
    <source>
        <dbReference type="SAM" id="MobiDB-lite"/>
    </source>
</evidence>
<evidence type="ECO:0000256" key="1">
    <source>
        <dbReference type="ARBA" id="ARBA00022553"/>
    </source>
</evidence>
<reference evidence="3" key="1">
    <citation type="submission" date="2021-02" db="EMBL/GenBank/DDBJ databases">
        <authorList>
            <person name="Nowell W R."/>
        </authorList>
    </citation>
    <scope>NUCLEOTIDE SEQUENCE</scope>
</reference>
<dbReference type="InterPro" id="IPR011990">
    <property type="entry name" value="TPR-like_helical_dom_sf"/>
</dbReference>
<protein>
    <submittedName>
        <fullName evidence="3">Uncharacterized protein</fullName>
    </submittedName>
</protein>
<dbReference type="EMBL" id="CAJNOR010002515">
    <property type="protein sequence ID" value="CAF1304960.1"/>
    <property type="molecule type" value="Genomic_DNA"/>
</dbReference>
<dbReference type="Pfam" id="PF12576">
    <property type="entry name" value="DUF3754"/>
    <property type="match status" value="1"/>
</dbReference>
<dbReference type="AlphaFoldDB" id="A0A815ECE4"/>
<feature type="region of interest" description="Disordered" evidence="2">
    <location>
        <begin position="343"/>
        <end position="410"/>
    </location>
</feature>
<accession>A0A815ECE4</accession>
<keyword evidence="4" id="KW-1185">Reference proteome</keyword>
<organism evidence="3 4">
    <name type="scientific">Adineta ricciae</name>
    <name type="common">Rotifer</name>
    <dbReference type="NCBI Taxonomy" id="249248"/>
    <lineage>
        <taxon>Eukaryota</taxon>
        <taxon>Metazoa</taxon>
        <taxon>Spiralia</taxon>
        <taxon>Gnathifera</taxon>
        <taxon>Rotifera</taxon>
        <taxon>Eurotatoria</taxon>
        <taxon>Bdelloidea</taxon>
        <taxon>Adinetida</taxon>
        <taxon>Adinetidae</taxon>
        <taxon>Adineta</taxon>
    </lineage>
</organism>
<dbReference type="Pfam" id="PF21033">
    <property type="entry name" value="RMD1-3"/>
    <property type="match status" value="1"/>
</dbReference>